<evidence type="ECO:0000256" key="1">
    <source>
        <dbReference type="ARBA" id="ARBA00023002"/>
    </source>
</evidence>
<dbReference type="SUPFAM" id="SSF51735">
    <property type="entry name" value="NAD(P)-binding Rossmann-fold domains"/>
    <property type="match status" value="1"/>
</dbReference>
<name>A0A5E4Y5I2_9BURK</name>
<keyword evidence="1 3" id="KW-0560">Oxidoreductase</keyword>
<dbReference type="AlphaFoldDB" id="A0A5E4Y5I2"/>
<organism evidence="6 7">
    <name type="scientific">Pandoraea terrae</name>
    <dbReference type="NCBI Taxonomy" id="1537710"/>
    <lineage>
        <taxon>Bacteria</taxon>
        <taxon>Pseudomonadati</taxon>
        <taxon>Pseudomonadota</taxon>
        <taxon>Betaproteobacteria</taxon>
        <taxon>Burkholderiales</taxon>
        <taxon>Burkholderiaceae</taxon>
        <taxon>Pandoraea</taxon>
    </lineage>
</organism>
<evidence type="ECO:0000256" key="3">
    <source>
        <dbReference type="RuleBase" id="RU003719"/>
    </source>
</evidence>
<accession>A0A5E4Y5I2</accession>
<dbReference type="InterPro" id="IPR036291">
    <property type="entry name" value="NAD(P)-bd_dom_sf"/>
</dbReference>
<feature type="domain" description="D-isomer specific 2-hydroxyacid dehydrogenase NAD-binding" evidence="5">
    <location>
        <begin position="105"/>
        <end position="281"/>
    </location>
</feature>
<gene>
    <name evidence="6" type="ORF">PTE30175_04200</name>
</gene>
<evidence type="ECO:0000256" key="2">
    <source>
        <dbReference type="ARBA" id="ARBA00023027"/>
    </source>
</evidence>
<sequence length="331" mass="35915">MKVAYLVSLARSLVQEALQDEPFEIMPADNAAELAGVIAEADVFVTVGPAYTKEVADIVKQAKNLQLIQLTTAGFENLVKYGFPSTARVSNAADAWSIAVAEHAMALILALSRRIPDALRQQVEKRWERTYSESSLSLYGKTMAIVGYGRIGKAIAVRAKAFSMRVIAVSRTIGQDATVDEMVDAVDFCKAVSRADIVVAAMPSTPDTVGMFDRDAFSQFKQGALFINVARGDVANQADLEDALRSGKLVGAAVDVANPEPLPADDPFWSAPNLIITPHVAGFVSDLVPANIRDIVSDNLRRLKNGESLKNPVAFNYDESLMRNRQTQEIK</sequence>
<keyword evidence="2" id="KW-0520">NAD</keyword>
<dbReference type="InterPro" id="IPR006140">
    <property type="entry name" value="D-isomer_DH_NAD-bd"/>
</dbReference>
<keyword evidence="7" id="KW-1185">Reference proteome</keyword>
<dbReference type="Pfam" id="PF02826">
    <property type="entry name" value="2-Hacid_dh_C"/>
    <property type="match status" value="1"/>
</dbReference>
<comment type="similarity">
    <text evidence="3">Belongs to the D-isomer specific 2-hydroxyacid dehydrogenase family.</text>
</comment>
<evidence type="ECO:0000313" key="7">
    <source>
        <dbReference type="Proteomes" id="UP000414233"/>
    </source>
</evidence>
<evidence type="ECO:0000259" key="4">
    <source>
        <dbReference type="Pfam" id="PF00389"/>
    </source>
</evidence>
<dbReference type="GO" id="GO:0051287">
    <property type="term" value="F:NAD binding"/>
    <property type="evidence" value="ECO:0007669"/>
    <property type="project" value="InterPro"/>
</dbReference>
<dbReference type="Pfam" id="PF00389">
    <property type="entry name" value="2-Hacid_dh"/>
    <property type="match status" value="1"/>
</dbReference>
<dbReference type="RefSeq" id="WP_150698993.1">
    <property type="nucleotide sequence ID" value="NZ_CABPRZ010000021.1"/>
</dbReference>
<dbReference type="GO" id="GO:0016616">
    <property type="term" value="F:oxidoreductase activity, acting on the CH-OH group of donors, NAD or NADP as acceptor"/>
    <property type="evidence" value="ECO:0007669"/>
    <property type="project" value="InterPro"/>
</dbReference>
<dbReference type="PANTHER" id="PTHR43333:SF1">
    <property type="entry name" value="D-ISOMER SPECIFIC 2-HYDROXYACID DEHYDROGENASE NAD-BINDING DOMAIN-CONTAINING PROTEIN"/>
    <property type="match status" value="1"/>
</dbReference>
<dbReference type="CDD" id="cd05300">
    <property type="entry name" value="2-Hacid_dh_1"/>
    <property type="match status" value="1"/>
</dbReference>
<dbReference type="PANTHER" id="PTHR43333">
    <property type="entry name" value="2-HACID_DH_C DOMAIN-CONTAINING PROTEIN"/>
    <property type="match status" value="1"/>
</dbReference>
<dbReference type="Proteomes" id="UP000414233">
    <property type="component" value="Unassembled WGS sequence"/>
</dbReference>
<evidence type="ECO:0000313" key="6">
    <source>
        <dbReference type="EMBL" id="VVE43860.1"/>
    </source>
</evidence>
<dbReference type="InterPro" id="IPR006139">
    <property type="entry name" value="D-isomer_2_OHA_DH_cat_dom"/>
</dbReference>
<feature type="domain" description="D-isomer specific 2-hydroxyacid dehydrogenase catalytic" evidence="4">
    <location>
        <begin position="15"/>
        <end position="313"/>
    </location>
</feature>
<dbReference type="EMBL" id="CABPRZ010000021">
    <property type="protein sequence ID" value="VVE43860.1"/>
    <property type="molecule type" value="Genomic_DNA"/>
</dbReference>
<protein>
    <submittedName>
        <fullName evidence="6">3-phosphoglycerate dehydrogenase</fullName>
    </submittedName>
</protein>
<proteinExistence type="inferred from homology"/>
<dbReference type="OrthoDB" id="9805416at2"/>
<reference evidence="6 7" key="1">
    <citation type="submission" date="2019-08" db="EMBL/GenBank/DDBJ databases">
        <authorList>
            <person name="Peeters C."/>
        </authorList>
    </citation>
    <scope>NUCLEOTIDE SEQUENCE [LARGE SCALE GENOMIC DNA]</scope>
    <source>
        <strain evidence="6 7">LMG 30175</strain>
    </source>
</reference>
<dbReference type="Gene3D" id="3.40.50.720">
    <property type="entry name" value="NAD(P)-binding Rossmann-like Domain"/>
    <property type="match status" value="2"/>
</dbReference>
<dbReference type="SUPFAM" id="SSF52283">
    <property type="entry name" value="Formate/glycerate dehydrogenase catalytic domain-like"/>
    <property type="match status" value="1"/>
</dbReference>
<evidence type="ECO:0000259" key="5">
    <source>
        <dbReference type="Pfam" id="PF02826"/>
    </source>
</evidence>